<dbReference type="EMBL" id="QSAT01000034">
    <property type="protein sequence ID" value="RGW73162.1"/>
    <property type="molecule type" value="Genomic_DNA"/>
</dbReference>
<dbReference type="Proteomes" id="UP000284651">
    <property type="component" value="Unassembled WGS sequence"/>
</dbReference>
<comment type="caution">
    <text evidence="1">The sequence shown here is derived from an EMBL/GenBank/DDBJ whole genome shotgun (WGS) entry which is preliminary data.</text>
</comment>
<gene>
    <name evidence="1" type="ORF">DWV56_09655</name>
</gene>
<dbReference type="RefSeq" id="WP_118357638.1">
    <property type="nucleotide sequence ID" value="NZ_CAUBVL010000009.1"/>
</dbReference>
<dbReference type="AlphaFoldDB" id="A0A413CRL8"/>
<evidence type="ECO:0000313" key="2">
    <source>
        <dbReference type="Proteomes" id="UP000284651"/>
    </source>
</evidence>
<reference evidence="1 2" key="1">
    <citation type="submission" date="2018-08" db="EMBL/GenBank/DDBJ databases">
        <title>A genome reference for cultivated species of the human gut microbiota.</title>
        <authorList>
            <person name="Zou Y."/>
            <person name="Xue W."/>
            <person name="Luo G."/>
        </authorList>
    </citation>
    <scope>NUCLEOTIDE SEQUENCE [LARGE SCALE GENOMIC DNA]</scope>
    <source>
        <strain evidence="1 2">AF10-31</strain>
    </source>
</reference>
<protein>
    <submittedName>
        <fullName evidence="1">DUF3990 domain-containing protein</fullName>
    </submittedName>
</protein>
<organism evidence="1 2">
    <name type="scientific">Holdemanella biformis</name>
    <dbReference type="NCBI Taxonomy" id="1735"/>
    <lineage>
        <taxon>Bacteria</taxon>
        <taxon>Bacillati</taxon>
        <taxon>Bacillota</taxon>
        <taxon>Erysipelotrichia</taxon>
        <taxon>Erysipelotrichales</taxon>
        <taxon>Erysipelotrichaceae</taxon>
        <taxon>Holdemanella</taxon>
    </lineage>
</organism>
<dbReference type="InterPro" id="IPR025051">
    <property type="entry name" value="DUF3990"/>
</dbReference>
<accession>A0A413CRL8</accession>
<sequence>MDNKIILYHGSEKIIENPIFGAGKKNNDFGLGFYCTESNDLAKEWAVSSLNDGYSNKYTLDTEYLKILNLNSSDYTILNWIAILVEHRLFSIKTPVARRAKQYLIDYFSINVNAYDLIIGYRADDSYFDYAESFLNNTISVEQLAQAMRLGKLGEQIAIKSQFAFSNLKFEGYEVADKNQYYDLRKVRNDEANQYYLKMLDQEMDGLFIQDIIRGGITNDDPRIPRNICK</sequence>
<proteinExistence type="predicted"/>
<name>A0A413CRL8_9FIRM</name>
<evidence type="ECO:0000313" key="1">
    <source>
        <dbReference type="EMBL" id="RGW73162.1"/>
    </source>
</evidence>
<dbReference type="Pfam" id="PF13151">
    <property type="entry name" value="DUF3990"/>
    <property type="match status" value="1"/>
</dbReference>